<proteinExistence type="predicted"/>
<dbReference type="Proteomes" id="UP000186758">
    <property type="component" value="Unassembled WGS sequence"/>
</dbReference>
<dbReference type="AlphaFoldDB" id="A0A1Q9YJ90"/>
<evidence type="ECO:0000313" key="3">
    <source>
        <dbReference type="Proteomes" id="UP000186758"/>
    </source>
</evidence>
<dbReference type="InterPro" id="IPR056670">
    <property type="entry name" value="DUF7768"/>
</dbReference>
<name>A0A1Q9YJ90_9FIRM</name>
<accession>A0A1Q9YJ90</accession>
<dbReference type="RefSeq" id="WP_233131204.1">
    <property type="nucleotide sequence ID" value="NZ_MPJZ01000068.1"/>
</dbReference>
<gene>
    <name evidence="2" type="ORF">BO223_08265</name>
</gene>
<comment type="caution">
    <text evidence="2">The sequence shown here is derived from an EMBL/GenBank/DDBJ whole genome shotgun (WGS) entry which is preliminary data.</text>
</comment>
<dbReference type="Gene3D" id="3.40.50.10400">
    <property type="entry name" value="Hypothetical protein PA1492"/>
    <property type="match status" value="1"/>
</dbReference>
<evidence type="ECO:0000259" key="1">
    <source>
        <dbReference type="Pfam" id="PF24963"/>
    </source>
</evidence>
<evidence type="ECO:0000313" key="2">
    <source>
        <dbReference type="EMBL" id="OLU44439.1"/>
    </source>
</evidence>
<feature type="domain" description="DUF7768" evidence="1">
    <location>
        <begin position="19"/>
        <end position="116"/>
    </location>
</feature>
<protein>
    <recommendedName>
        <fullName evidence="1">DUF7768 domain-containing protein</fullName>
    </recommendedName>
</protein>
<sequence length="127" mass="15014">MTHQSYMNKRMAGQEDWLPLTYICSPYSGDTRTNVHKAKRYSRFAMLEDVIPVTPHLLYPRFMDDKNPEEHEKAMRFNYVLLGKCEELWVFGGVITRGMQAEINLAKKRNMMIRWFNSECEEVPAYA</sequence>
<reference evidence="2 3" key="1">
    <citation type="submission" date="2016-11" db="EMBL/GenBank/DDBJ databases">
        <title>Description of two novel members of the family Erysipelotrichaceae: Ileibacterium lipovorans gen. nov., sp. nov. and Dubosiella newyorkensis, gen. nov., sp. nov.</title>
        <authorList>
            <person name="Cox L.M."/>
            <person name="Sohn J."/>
            <person name="Tyrrell K.L."/>
            <person name="Citron D.M."/>
            <person name="Lawson P.A."/>
            <person name="Patel N.B."/>
            <person name="Iizumi T."/>
            <person name="Perez-Perez G.I."/>
            <person name="Goldstein E.J."/>
            <person name="Blaser M.J."/>
        </authorList>
    </citation>
    <scope>NUCLEOTIDE SEQUENCE [LARGE SCALE GENOMIC DNA]</scope>
    <source>
        <strain evidence="2 3">NYU-BL-K8</strain>
    </source>
</reference>
<dbReference type="EMBL" id="MPJZ01000068">
    <property type="protein sequence ID" value="OLU44439.1"/>
    <property type="molecule type" value="Genomic_DNA"/>
</dbReference>
<organism evidence="2 3">
    <name type="scientific">Faecalibaculum rodentium</name>
    <dbReference type="NCBI Taxonomy" id="1702221"/>
    <lineage>
        <taxon>Bacteria</taxon>
        <taxon>Bacillati</taxon>
        <taxon>Bacillota</taxon>
        <taxon>Erysipelotrichia</taxon>
        <taxon>Erysipelotrichales</taxon>
        <taxon>Erysipelotrichaceae</taxon>
        <taxon>Faecalibaculum</taxon>
    </lineage>
</organism>
<dbReference type="Pfam" id="PF24963">
    <property type="entry name" value="DUF7768"/>
    <property type="match status" value="1"/>
</dbReference>
<dbReference type="GeneID" id="82202427"/>